<dbReference type="SUPFAM" id="SSF55785">
    <property type="entry name" value="PYP-like sensor domain (PAS domain)"/>
    <property type="match status" value="1"/>
</dbReference>
<dbReference type="CDD" id="cd00156">
    <property type="entry name" value="REC"/>
    <property type="match status" value="2"/>
</dbReference>
<dbReference type="Proteomes" id="UP000663722">
    <property type="component" value="Chromosome"/>
</dbReference>
<dbReference type="KEGG" id="dmm:dnm_013240"/>
<evidence type="ECO:0000256" key="3">
    <source>
        <dbReference type="ARBA" id="ARBA00022553"/>
    </source>
</evidence>
<dbReference type="PANTHER" id="PTHR43047:SF72">
    <property type="entry name" value="OSMOSENSING HISTIDINE PROTEIN KINASE SLN1"/>
    <property type="match status" value="1"/>
</dbReference>
<dbReference type="GO" id="GO:0009927">
    <property type="term" value="F:histidine phosphotransfer kinase activity"/>
    <property type="evidence" value="ECO:0007669"/>
    <property type="project" value="TreeGrafter"/>
</dbReference>
<dbReference type="InterPro" id="IPR000700">
    <property type="entry name" value="PAS-assoc_C"/>
</dbReference>
<name>A0A975GL60_9BACT</name>
<dbReference type="PROSITE" id="PS50109">
    <property type="entry name" value="HIS_KIN"/>
    <property type="match status" value="1"/>
</dbReference>
<feature type="domain" description="PAC" evidence="11">
    <location>
        <begin position="297"/>
        <end position="349"/>
    </location>
</feature>
<dbReference type="InterPro" id="IPR001610">
    <property type="entry name" value="PAC"/>
</dbReference>
<evidence type="ECO:0000256" key="7">
    <source>
        <dbReference type="SAM" id="Coils"/>
    </source>
</evidence>
<keyword evidence="7" id="KW-0175">Coiled coil</keyword>
<dbReference type="InterPro" id="IPR005467">
    <property type="entry name" value="His_kinase_dom"/>
</dbReference>
<feature type="domain" description="PAS" evidence="10">
    <location>
        <begin position="233"/>
        <end position="267"/>
    </location>
</feature>
<dbReference type="PROSITE" id="PS50113">
    <property type="entry name" value="PAC"/>
    <property type="match status" value="1"/>
</dbReference>
<evidence type="ECO:0000256" key="4">
    <source>
        <dbReference type="ARBA" id="ARBA00022679"/>
    </source>
</evidence>
<comment type="catalytic activity">
    <reaction evidence="1">
        <text>ATP + protein L-histidine = ADP + protein N-phospho-L-histidine.</text>
        <dbReference type="EC" id="2.7.13.3"/>
    </reaction>
</comment>
<sequence length="719" mass="81429">MIGYGIKSENGQALFLCRTGTKENAQRNSASFPSSVSNVLTCVHESAFSEKKMKILIVDDKKEGLYLLETLLKKGGHEVVSAANGAEALEILSAENVEMIISDILMPEMDGYQFCKNIRQDEKLKDIPFIFYSATYTDEKDEAFALKLGADRFIRKTVRPDELLGKTIQNVIKDKEQHESVQKKSTPLKDEKEIYKLYSERLVNKLEKKVSELNSSLTKQEQLNEKLKIKEYAIASSINGIAFADLDGNLTYVNQSFLDMWGYDSEEEVLGKSATKFWNSEYNGLEVIKKLYYKNKWSGEMKAKRKNGSVFDVRISANLVTQKDGRHLCMMASFRDISEQRKLEAQLRLSQKMEAIGRLAGGIAHDFNNILFIIMGYAEMIMGDFPKDSEPYNKLMKILTASKRARDLVRQILTFSRQDDTERKPLNIQPVIKESLKLLRSSISKNIEFKVNLDTDCGDIMGDPTQIHQIMMNLCTNAYHAMEETGGCLEVTLNEVVIGTDDMMNIKPGKHLRLSVHDTGKGMTSDVMEKIFEPYYTTKEKNKGTGLGLSVVHGIIKNHEGNITVYSEPDRGTTFNLYLPVIEEKSVEETISDDAVQKGSEHILLVDDEKQIVKMESQMLEALGYQVTAFISSSEALNTFRTEPETFDLVITDMAMPNMTGEKLAQQLKNIRSDIPIILCTGFSERISENRARRMGIDGYIMKPMLKNELAKKIREILD</sequence>
<feature type="domain" description="Response regulatory" evidence="9">
    <location>
        <begin position="602"/>
        <end position="718"/>
    </location>
</feature>
<dbReference type="InterPro" id="IPR004358">
    <property type="entry name" value="Sig_transdc_His_kin-like_C"/>
</dbReference>
<proteinExistence type="predicted"/>
<evidence type="ECO:0000256" key="1">
    <source>
        <dbReference type="ARBA" id="ARBA00000085"/>
    </source>
</evidence>
<dbReference type="NCBIfam" id="TIGR00229">
    <property type="entry name" value="sensory_box"/>
    <property type="match status" value="1"/>
</dbReference>
<feature type="coiled-coil region" evidence="7">
    <location>
        <begin position="203"/>
        <end position="230"/>
    </location>
</feature>
<evidence type="ECO:0000259" key="11">
    <source>
        <dbReference type="PROSITE" id="PS50113"/>
    </source>
</evidence>
<dbReference type="AlphaFoldDB" id="A0A975GL60"/>
<dbReference type="PRINTS" id="PR00344">
    <property type="entry name" value="BCTRLSENSOR"/>
</dbReference>
<dbReference type="Pfam" id="PF13426">
    <property type="entry name" value="PAS_9"/>
    <property type="match status" value="1"/>
</dbReference>
<feature type="modified residue" description="4-aspartylphosphate" evidence="6">
    <location>
        <position position="653"/>
    </location>
</feature>
<dbReference type="InterPro" id="IPR003661">
    <property type="entry name" value="HisK_dim/P_dom"/>
</dbReference>
<reference evidence="12" key="1">
    <citation type="journal article" date="2021" name="Microb. Physiol.">
        <title>Proteogenomic Insights into the Physiology of Marine, Sulfate-Reducing, Filamentous Desulfonema limicola and Desulfonema magnum.</title>
        <authorList>
            <person name="Schnaars V."/>
            <person name="Wohlbrand L."/>
            <person name="Scheve S."/>
            <person name="Hinrichs C."/>
            <person name="Reinhardt R."/>
            <person name="Rabus R."/>
        </authorList>
    </citation>
    <scope>NUCLEOTIDE SEQUENCE</scope>
    <source>
        <strain evidence="12">4be13</strain>
    </source>
</reference>
<dbReference type="SMART" id="SM00387">
    <property type="entry name" value="HATPase_c"/>
    <property type="match status" value="1"/>
</dbReference>
<dbReference type="PANTHER" id="PTHR43047">
    <property type="entry name" value="TWO-COMPONENT HISTIDINE PROTEIN KINASE"/>
    <property type="match status" value="1"/>
</dbReference>
<evidence type="ECO:0000259" key="8">
    <source>
        <dbReference type="PROSITE" id="PS50109"/>
    </source>
</evidence>
<dbReference type="EMBL" id="CP061800">
    <property type="protein sequence ID" value="QTA85319.1"/>
    <property type="molecule type" value="Genomic_DNA"/>
</dbReference>
<dbReference type="InterPro" id="IPR036890">
    <property type="entry name" value="HATPase_C_sf"/>
</dbReference>
<dbReference type="SUPFAM" id="SSF52172">
    <property type="entry name" value="CheY-like"/>
    <property type="match status" value="2"/>
</dbReference>
<dbReference type="SMART" id="SM00086">
    <property type="entry name" value="PAC"/>
    <property type="match status" value="1"/>
</dbReference>
<dbReference type="InterPro" id="IPR000014">
    <property type="entry name" value="PAS"/>
</dbReference>
<dbReference type="Pfam" id="PF00512">
    <property type="entry name" value="HisKA"/>
    <property type="match status" value="1"/>
</dbReference>
<evidence type="ECO:0000256" key="6">
    <source>
        <dbReference type="PROSITE-ProRule" id="PRU00169"/>
    </source>
</evidence>
<dbReference type="SMART" id="SM00448">
    <property type="entry name" value="REC"/>
    <property type="match status" value="2"/>
</dbReference>
<accession>A0A975GL60</accession>
<dbReference type="CDD" id="cd00130">
    <property type="entry name" value="PAS"/>
    <property type="match status" value="1"/>
</dbReference>
<dbReference type="Pfam" id="PF00072">
    <property type="entry name" value="Response_reg"/>
    <property type="match status" value="2"/>
</dbReference>
<dbReference type="EC" id="2.7.13.3" evidence="2"/>
<dbReference type="SUPFAM" id="SSF55874">
    <property type="entry name" value="ATPase domain of HSP90 chaperone/DNA topoisomerase II/histidine kinase"/>
    <property type="match status" value="1"/>
</dbReference>
<feature type="domain" description="Response regulatory" evidence="9">
    <location>
        <begin position="54"/>
        <end position="171"/>
    </location>
</feature>
<evidence type="ECO:0000259" key="10">
    <source>
        <dbReference type="PROSITE" id="PS50112"/>
    </source>
</evidence>
<dbReference type="PROSITE" id="PS50110">
    <property type="entry name" value="RESPONSE_REGULATORY"/>
    <property type="match status" value="2"/>
</dbReference>
<dbReference type="InterPro" id="IPR003594">
    <property type="entry name" value="HATPase_dom"/>
</dbReference>
<dbReference type="Gene3D" id="1.10.287.130">
    <property type="match status" value="1"/>
</dbReference>
<gene>
    <name evidence="12" type="ORF">dnm_013240</name>
</gene>
<dbReference type="InterPro" id="IPR011006">
    <property type="entry name" value="CheY-like_superfamily"/>
</dbReference>
<dbReference type="PROSITE" id="PS50112">
    <property type="entry name" value="PAS"/>
    <property type="match status" value="1"/>
</dbReference>
<evidence type="ECO:0000259" key="9">
    <source>
        <dbReference type="PROSITE" id="PS50110"/>
    </source>
</evidence>
<dbReference type="InterPro" id="IPR001789">
    <property type="entry name" value="Sig_transdc_resp-reg_receiver"/>
</dbReference>
<dbReference type="SMART" id="SM00091">
    <property type="entry name" value="PAS"/>
    <property type="match status" value="1"/>
</dbReference>
<dbReference type="Gene3D" id="3.30.565.10">
    <property type="entry name" value="Histidine kinase-like ATPase, C-terminal domain"/>
    <property type="match status" value="1"/>
</dbReference>
<evidence type="ECO:0000256" key="5">
    <source>
        <dbReference type="ARBA" id="ARBA00022777"/>
    </source>
</evidence>
<dbReference type="GO" id="GO:0005886">
    <property type="term" value="C:plasma membrane"/>
    <property type="evidence" value="ECO:0007669"/>
    <property type="project" value="TreeGrafter"/>
</dbReference>
<feature type="modified residue" description="4-aspartylphosphate" evidence="6">
    <location>
        <position position="103"/>
    </location>
</feature>
<dbReference type="CDD" id="cd00082">
    <property type="entry name" value="HisKA"/>
    <property type="match status" value="1"/>
</dbReference>
<dbReference type="GO" id="GO:0000155">
    <property type="term" value="F:phosphorelay sensor kinase activity"/>
    <property type="evidence" value="ECO:0007669"/>
    <property type="project" value="InterPro"/>
</dbReference>
<keyword evidence="3 6" id="KW-0597">Phosphoprotein</keyword>
<evidence type="ECO:0000256" key="2">
    <source>
        <dbReference type="ARBA" id="ARBA00012438"/>
    </source>
</evidence>
<dbReference type="SMART" id="SM00388">
    <property type="entry name" value="HisKA"/>
    <property type="match status" value="1"/>
</dbReference>
<keyword evidence="13" id="KW-1185">Reference proteome</keyword>
<dbReference type="SUPFAM" id="SSF47384">
    <property type="entry name" value="Homodimeric domain of signal transducing histidine kinase"/>
    <property type="match status" value="1"/>
</dbReference>
<dbReference type="InterPro" id="IPR036097">
    <property type="entry name" value="HisK_dim/P_sf"/>
</dbReference>
<organism evidence="12 13">
    <name type="scientific">Desulfonema magnum</name>
    <dbReference type="NCBI Taxonomy" id="45655"/>
    <lineage>
        <taxon>Bacteria</taxon>
        <taxon>Pseudomonadati</taxon>
        <taxon>Thermodesulfobacteriota</taxon>
        <taxon>Desulfobacteria</taxon>
        <taxon>Desulfobacterales</taxon>
        <taxon>Desulfococcaceae</taxon>
        <taxon>Desulfonema</taxon>
    </lineage>
</organism>
<dbReference type="Gene3D" id="3.30.450.20">
    <property type="entry name" value="PAS domain"/>
    <property type="match status" value="1"/>
</dbReference>
<keyword evidence="5 12" id="KW-0418">Kinase</keyword>
<evidence type="ECO:0000313" key="13">
    <source>
        <dbReference type="Proteomes" id="UP000663722"/>
    </source>
</evidence>
<dbReference type="Pfam" id="PF02518">
    <property type="entry name" value="HATPase_c"/>
    <property type="match status" value="1"/>
</dbReference>
<dbReference type="Gene3D" id="3.40.50.2300">
    <property type="match status" value="2"/>
</dbReference>
<protein>
    <recommendedName>
        <fullName evidence="2">histidine kinase</fullName>
        <ecNumber evidence="2">2.7.13.3</ecNumber>
    </recommendedName>
</protein>
<dbReference type="InterPro" id="IPR035965">
    <property type="entry name" value="PAS-like_dom_sf"/>
</dbReference>
<keyword evidence="4" id="KW-0808">Transferase</keyword>
<feature type="domain" description="Histidine kinase" evidence="8">
    <location>
        <begin position="362"/>
        <end position="583"/>
    </location>
</feature>
<evidence type="ECO:0000313" key="12">
    <source>
        <dbReference type="EMBL" id="QTA85319.1"/>
    </source>
</evidence>